<dbReference type="EMBL" id="RCBY01000076">
    <property type="protein sequence ID" value="RQH42236.1"/>
    <property type="molecule type" value="Genomic_DNA"/>
</dbReference>
<reference evidence="2 3" key="1">
    <citation type="journal article" date="2018" name="ACS Chem. Biol.">
        <title>Ketoreductase domain dysfunction expands chemodiversity: malyngamide biosynthesis in the cyanobacterium Okeania hirsuta.</title>
        <authorList>
            <person name="Moss N.A."/>
            <person name="Leao T."/>
            <person name="Rankin M."/>
            <person name="McCullough T.M."/>
            <person name="Qu P."/>
            <person name="Korobeynikov A."/>
            <person name="Smith J.L."/>
            <person name="Gerwick L."/>
            <person name="Gerwick W.H."/>
        </authorList>
    </citation>
    <scope>NUCLEOTIDE SEQUENCE [LARGE SCALE GENOMIC DNA]</scope>
    <source>
        <strain evidence="2 3">PAB10Feb10-1</strain>
    </source>
</reference>
<proteinExistence type="predicted"/>
<dbReference type="GO" id="GO:0008146">
    <property type="term" value="F:sulfotransferase activity"/>
    <property type="evidence" value="ECO:0007669"/>
    <property type="project" value="InterPro"/>
</dbReference>
<dbReference type="Proteomes" id="UP000269154">
    <property type="component" value="Unassembled WGS sequence"/>
</dbReference>
<dbReference type="SUPFAM" id="SSF53335">
    <property type="entry name" value="S-adenosyl-L-methionine-dependent methyltransferases"/>
    <property type="match status" value="1"/>
</dbReference>
<feature type="region of interest" description="Disordered" evidence="1">
    <location>
        <begin position="268"/>
        <end position="294"/>
    </location>
</feature>
<dbReference type="Pfam" id="PF13578">
    <property type="entry name" value="Methyltransf_24"/>
    <property type="match status" value="1"/>
</dbReference>
<evidence type="ECO:0000313" key="3">
    <source>
        <dbReference type="Proteomes" id="UP000269154"/>
    </source>
</evidence>
<dbReference type="SUPFAM" id="SSF52540">
    <property type="entry name" value="P-loop containing nucleoside triphosphate hydrolases"/>
    <property type="match status" value="1"/>
</dbReference>
<evidence type="ECO:0000256" key="1">
    <source>
        <dbReference type="SAM" id="MobiDB-lite"/>
    </source>
</evidence>
<dbReference type="Gene3D" id="3.40.50.300">
    <property type="entry name" value="P-loop containing nucleotide triphosphate hydrolases"/>
    <property type="match status" value="1"/>
</dbReference>
<gene>
    <name evidence="2" type="ORF">D5R40_14900</name>
</gene>
<keyword evidence="3" id="KW-1185">Reference proteome</keyword>
<comment type="caution">
    <text evidence="2">The sequence shown here is derived from an EMBL/GenBank/DDBJ whole genome shotgun (WGS) entry which is preliminary data.</text>
</comment>
<evidence type="ECO:0000313" key="2">
    <source>
        <dbReference type="EMBL" id="RQH42236.1"/>
    </source>
</evidence>
<accession>A0A3N6QIX3</accession>
<dbReference type="AlphaFoldDB" id="A0A3N6QIX3"/>
<protein>
    <submittedName>
        <fullName evidence="2">DUF563 domain-containing protein</fullName>
    </submittedName>
</protein>
<name>A0A3N6QIX3_9CYAN</name>
<feature type="compositionally biased region" description="Polar residues" evidence="1">
    <location>
        <begin position="268"/>
        <end position="277"/>
    </location>
</feature>
<dbReference type="Pfam" id="PF03567">
    <property type="entry name" value="Sulfotransfer_2"/>
    <property type="match status" value="1"/>
</dbReference>
<dbReference type="InterPro" id="IPR027417">
    <property type="entry name" value="P-loop_NTPase"/>
</dbReference>
<dbReference type="GO" id="GO:0016020">
    <property type="term" value="C:membrane"/>
    <property type="evidence" value="ECO:0007669"/>
    <property type="project" value="InterPro"/>
</dbReference>
<organism evidence="2 3">
    <name type="scientific">Okeania hirsuta</name>
    <dbReference type="NCBI Taxonomy" id="1458930"/>
    <lineage>
        <taxon>Bacteria</taxon>
        <taxon>Bacillati</taxon>
        <taxon>Cyanobacteriota</taxon>
        <taxon>Cyanophyceae</taxon>
        <taxon>Oscillatoriophycideae</taxon>
        <taxon>Oscillatoriales</taxon>
        <taxon>Microcoleaceae</taxon>
        <taxon>Okeania</taxon>
    </lineage>
</organism>
<dbReference type="OrthoDB" id="557989at2"/>
<dbReference type="InterPro" id="IPR005331">
    <property type="entry name" value="Sulfotransferase"/>
</dbReference>
<dbReference type="RefSeq" id="WP_124154817.1">
    <property type="nucleotide sequence ID" value="NZ_CAWOLW010000691.1"/>
</dbReference>
<sequence length="938" mass="109246">MNTEGSQLEIISVHVPKTAGTAFKKVLEQVYGFESVIVDYPGAHRKRFNNQWEARKSQIKVIHGHFGVNKYEKYFPEAKKIAWIRHPIHRLISHYFFWLNHPLNKIENTSQRLLVENQISLLEFAQLPDIKNITSRFLNRREVTDFYFVGIQELFKEDLNELKEQLGWGDFDIEYTNKNTYSNYEKKIQNILSEPKLIHKLEEINSDDVEFYQAALKNREERINKEKKSPKKNDKNINNCSDKLTKIRHKLETLNSRLKQTMVLLEESQTQDSSGQVSEPEIQEVSKNNQNKIDGENDSRLFQIQNAIVERFQIFRGRFEFAGGPIFPNNIPGVFRHRRGDSGGRPKYVDKNFQSANTNDSQIDNSKYYHGRYIYGGFFNGHFGHVLTESIHRLWAFNSSTYDGIVFAVLSPRPRRVSLPTYTPPQWFDQVLDVMGIPGAKCIFVSDRGMFEHLVIPEAGSELLLGIKEWYRPYLERLQERILNLTHNLRKNLTDLKLFLGRSHIPLNGSVAGEKYLESLLVDEGYISFKPENYNFLEQLSYLVNTKKIIFTEGSAIYLLELINYLDTDIACIPRRGNNQHFYPHIYNKCNKYIVAGNVENCEQLGSYNMEKGGKGISISKRPYEIIESLRDGKFALLDNWDENDFLDREKSDIMSYIIQGYNLLEKGQTLHCLNIIDKYLKMRNASLKQSKENLAYSKFNTMKTPQKLDLSSRSSRINKLATVNQSSTYLEIGVSKGSTFNAIDVDHKVAVDPKFRFNTEEYATENITFLEVTSDEFFRNHAKSFERFDLIYLDGLHTFEQTFRDFCASLSCAHTKTIWLIDDTCPGSYAQAQSSLQRCRQLQKISGEKNNSWMGDVFKVVAAIHDFFPQYSFATFPHHGQTVVWNKWRVDFEPKWNSLETISRLEYSDFVELQGSLFKREAYENIFEIIRHNFAQS</sequence>
<dbReference type="InterPro" id="IPR029063">
    <property type="entry name" value="SAM-dependent_MTases_sf"/>
</dbReference>
<dbReference type="Gene3D" id="3.40.50.150">
    <property type="entry name" value="Vaccinia Virus protein VP39"/>
    <property type="match status" value="1"/>
</dbReference>